<sequence length="163" mass="18391">MATEDRELRNTLERLQTELRDVKEELARNRAEVTRLEQLSSQEKQERMRVETALADASSRARDADAAFQRALHHLNRTRQERKLAPLDSASLASEPLESPDKGGFWLYRLDAKIRFGKGAFLGTLIGLGLARAQSLSFLSSTGLVVGLALFMGVVVWWLDDFF</sequence>
<comment type="caution">
    <text evidence="3">The sequence shown here is derived from an EMBL/GenBank/DDBJ whole genome shotgun (WGS) entry which is preliminary data.</text>
</comment>
<keyword evidence="2" id="KW-1133">Transmembrane helix</keyword>
<gene>
    <name evidence="3" type="ORF">OV287_16665</name>
</gene>
<dbReference type="Proteomes" id="UP001207654">
    <property type="component" value="Unassembled WGS sequence"/>
</dbReference>
<evidence type="ECO:0000256" key="1">
    <source>
        <dbReference type="SAM" id="Coils"/>
    </source>
</evidence>
<dbReference type="EMBL" id="JAPNKA010000001">
    <property type="protein sequence ID" value="MCY1076109.1"/>
    <property type="molecule type" value="Genomic_DNA"/>
</dbReference>
<evidence type="ECO:0000256" key="2">
    <source>
        <dbReference type="SAM" id="Phobius"/>
    </source>
</evidence>
<evidence type="ECO:0000313" key="4">
    <source>
        <dbReference type="Proteomes" id="UP001207654"/>
    </source>
</evidence>
<reference evidence="3 4" key="1">
    <citation type="submission" date="2022-11" db="EMBL/GenBank/DDBJ databases">
        <title>Minimal conservation of predation-associated metabolite biosynthetic gene clusters underscores biosynthetic potential of Myxococcota including descriptions for ten novel species: Archangium lansinium sp. nov., Myxococcus landrumus sp. nov., Nannocystis bai.</title>
        <authorList>
            <person name="Ahearne A."/>
            <person name="Stevens C."/>
            <person name="Phillips K."/>
        </authorList>
    </citation>
    <scope>NUCLEOTIDE SEQUENCE [LARGE SCALE GENOMIC DNA]</scope>
    <source>
        <strain evidence="3 4">MIWBW</strain>
    </source>
</reference>
<feature type="coiled-coil region" evidence="1">
    <location>
        <begin position="5"/>
        <end position="46"/>
    </location>
</feature>
<organism evidence="3 4">
    <name type="scientific">Archangium lansingense</name>
    <dbReference type="NCBI Taxonomy" id="2995310"/>
    <lineage>
        <taxon>Bacteria</taxon>
        <taxon>Pseudomonadati</taxon>
        <taxon>Myxococcota</taxon>
        <taxon>Myxococcia</taxon>
        <taxon>Myxococcales</taxon>
        <taxon>Cystobacterineae</taxon>
        <taxon>Archangiaceae</taxon>
        <taxon>Archangium</taxon>
    </lineage>
</organism>
<keyword evidence="4" id="KW-1185">Reference proteome</keyword>
<accession>A0ABT4A392</accession>
<keyword evidence="2" id="KW-0472">Membrane</keyword>
<feature type="transmembrane region" description="Helical" evidence="2">
    <location>
        <begin position="136"/>
        <end position="159"/>
    </location>
</feature>
<dbReference type="RefSeq" id="WP_267535016.1">
    <property type="nucleotide sequence ID" value="NZ_JAPNKA010000001.1"/>
</dbReference>
<protein>
    <submittedName>
        <fullName evidence="3">Uncharacterized protein</fullName>
    </submittedName>
</protein>
<keyword evidence="2" id="KW-0812">Transmembrane</keyword>
<evidence type="ECO:0000313" key="3">
    <source>
        <dbReference type="EMBL" id="MCY1076109.1"/>
    </source>
</evidence>
<keyword evidence="1" id="KW-0175">Coiled coil</keyword>
<proteinExistence type="predicted"/>
<name>A0ABT4A392_9BACT</name>